<feature type="compositionally biased region" description="Basic and acidic residues" evidence="1">
    <location>
        <begin position="88"/>
        <end position="112"/>
    </location>
</feature>
<feature type="compositionally biased region" description="Basic and acidic residues" evidence="1">
    <location>
        <begin position="1"/>
        <end position="23"/>
    </location>
</feature>
<feature type="region of interest" description="Disordered" evidence="1">
    <location>
        <begin position="1"/>
        <end position="116"/>
    </location>
</feature>
<evidence type="ECO:0000256" key="1">
    <source>
        <dbReference type="SAM" id="MobiDB-lite"/>
    </source>
</evidence>
<dbReference type="Pfam" id="PF11821">
    <property type="entry name" value="ActD"/>
    <property type="match status" value="1"/>
</dbReference>
<accession>A0ABZ2KE67</accession>
<keyword evidence="2" id="KW-0472">Membrane</keyword>
<feature type="compositionally biased region" description="Basic and acidic residues" evidence="1">
    <location>
        <begin position="35"/>
        <end position="52"/>
    </location>
</feature>
<dbReference type="PANTHER" id="PTHR40394:SF2">
    <property type="entry name" value="QUINOL:CYTOCHROME C OXIDOREDUCTASE MEMBRANE PROTEIN"/>
    <property type="match status" value="1"/>
</dbReference>
<dbReference type="PANTHER" id="PTHR40394">
    <property type="entry name" value="LIPOPROTEIN-RELATED"/>
    <property type="match status" value="1"/>
</dbReference>
<gene>
    <name evidence="3" type="ORF">LZC95_08910</name>
</gene>
<feature type="transmembrane region" description="Helical" evidence="2">
    <location>
        <begin position="214"/>
        <end position="236"/>
    </location>
</feature>
<keyword evidence="4" id="KW-1185">Reference proteome</keyword>
<evidence type="ECO:0000313" key="3">
    <source>
        <dbReference type="EMBL" id="WXA96957.1"/>
    </source>
</evidence>
<feature type="transmembrane region" description="Helical" evidence="2">
    <location>
        <begin position="171"/>
        <end position="194"/>
    </location>
</feature>
<sequence length="297" mass="33098">MSDDDTRNKKTLKEGLPRDERAEGGSNGNVPEAPFSERDAAILADKAQDHAGAKPMAHTPHGKEDIAEGAKPVPRADSDDEEPLGTYKKIDPQDRESGAHRGPARKHDDPKTKALKPKMRPALLLAEYRTPGECMHAAEKLRDAGYTKFDAHTPFPVHGMDRAMGLPDSKLGWIVIAMGLTGTTLAFTMMYWMNNVDYPIVIGGKPPTIASVPSMIPIMFELTILLSAFGAVFGMFHLNRLPRHHHPVFESDRFRAFSNDKFFLSVEVEDPKFKLDRTRELLDKTHPSHVELVEEEV</sequence>
<keyword evidence="2" id="KW-1133">Transmembrane helix</keyword>
<reference evidence="3 4" key="1">
    <citation type="submission" date="2021-12" db="EMBL/GenBank/DDBJ databases">
        <title>Discovery of the Pendulisporaceae a myxobacterial family with distinct sporulation behavior and unique specialized metabolism.</title>
        <authorList>
            <person name="Garcia R."/>
            <person name="Popoff A."/>
            <person name="Bader C.D."/>
            <person name="Loehr J."/>
            <person name="Walesch S."/>
            <person name="Walt C."/>
            <person name="Boldt J."/>
            <person name="Bunk B."/>
            <person name="Haeckl F.J.F.P.J."/>
            <person name="Gunesch A.P."/>
            <person name="Birkelbach J."/>
            <person name="Nuebel U."/>
            <person name="Pietschmann T."/>
            <person name="Bach T."/>
            <person name="Mueller R."/>
        </authorList>
    </citation>
    <scope>NUCLEOTIDE SEQUENCE [LARGE SCALE GENOMIC DNA]</scope>
    <source>
        <strain evidence="3 4">MSr12523</strain>
    </source>
</reference>
<organism evidence="3 4">
    <name type="scientific">Pendulispora brunnea</name>
    <dbReference type="NCBI Taxonomy" id="2905690"/>
    <lineage>
        <taxon>Bacteria</taxon>
        <taxon>Pseudomonadati</taxon>
        <taxon>Myxococcota</taxon>
        <taxon>Myxococcia</taxon>
        <taxon>Myxococcales</taxon>
        <taxon>Sorangiineae</taxon>
        <taxon>Pendulisporaceae</taxon>
        <taxon>Pendulispora</taxon>
    </lineage>
</organism>
<evidence type="ECO:0000313" key="4">
    <source>
        <dbReference type="Proteomes" id="UP001379533"/>
    </source>
</evidence>
<dbReference type="RefSeq" id="WP_394847572.1">
    <property type="nucleotide sequence ID" value="NZ_CP089982.1"/>
</dbReference>
<keyword evidence="2" id="KW-0812">Transmembrane</keyword>
<dbReference type="Proteomes" id="UP001379533">
    <property type="component" value="Chromosome"/>
</dbReference>
<proteinExistence type="predicted"/>
<dbReference type="EMBL" id="CP089982">
    <property type="protein sequence ID" value="WXA96957.1"/>
    <property type="molecule type" value="Genomic_DNA"/>
</dbReference>
<name>A0ABZ2KE67_9BACT</name>
<dbReference type="InterPro" id="IPR021776">
    <property type="entry name" value="ActD"/>
</dbReference>
<evidence type="ECO:0000256" key="2">
    <source>
        <dbReference type="SAM" id="Phobius"/>
    </source>
</evidence>
<protein>
    <submittedName>
        <fullName evidence="3">DUF3341 domain-containing protein</fullName>
    </submittedName>
</protein>